<gene>
    <name evidence="1" type="ORF">AMECASPLE_015589</name>
</gene>
<accession>A0ABV0ZBI3</accession>
<sequence>AETRRETTAHCYIFVTLPVGFWPWLGKGKEKKLLPTTLILPTSITEEGFSSPAKPLPLWLEEPVFCCRLDPFLASIHFFTKYIC</sequence>
<proteinExistence type="predicted"/>
<protein>
    <submittedName>
        <fullName evidence="1">Uncharacterized protein</fullName>
    </submittedName>
</protein>
<organism evidence="1 2">
    <name type="scientific">Ameca splendens</name>
    <dbReference type="NCBI Taxonomy" id="208324"/>
    <lineage>
        <taxon>Eukaryota</taxon>
        <taxon>Metazoa</taxon>
        <taxon>Chordata</taxon>
        <taxon>Craniata</taxon>
        <taxon>Vertebrata</taxon>
        <taxon>Euteleostomi</taxon>
        <taxon>Actinopterygii</taxon>
        <taxon>Neopterygii</taxon>
        <taxon>Teleostei</taxon>
        <taxon>Neoteleostei</taxon>
        <taxon>Acanthomorphata</taxon>
        <taxon>Ovalentaria</taxon>
        <taxon>Atherinomorphae</taxon>
        <taxon>Cyprinodontiformes</taxon>
        <taxon>Goodeidae</taxon>
        <taxon>Ameca</taxon>
    </lineage>
</organism>
<feature type="non-terminal residue" evidence="1">
    <location>
        <position position="1"/>
    </location>
</feature>
<reference evidence="1 2" key="1">
    <citation type="submission" date="2021-06" db="EMBL/GenBank/DDBJ databases">
        <authorList>
            <person name="Palmer J.M."/>
        </authorList>
    </citation>
    <scope>NUCLEOTIDE SEQUENCE [LARGE SCALE GENOMIC DNA]</scope>
    <source>
        <strain evidence="1 2">AS_MEX2019</strain>
        <tissue evidence="1">Muscle</tissue>
    </source>
</reference>
<dbReference type="Proteomes" id="UP001469553">
    <property type="component" value="Unassembled WGS sequence"/>
</dbReference>
<keyword evidence="2" id="KW-1185">Reference proteome</keyword>
<comment type="caution">
    <text evidence="1">The sequence shown here is derived from an EMBL/GenBank/DDBJ whole genome shotgun (WGS) entry which is preliminary data.</text>
</comment>
<dbReference type="EMBL" id="JAHRIP010057531">
    <property type="protein sequence ID" value="MEQ2303321.1"/>
    <property type="molecule type" value="Genomic_DNA"/>
</dbReference>
<evidence type="ECO:0000313" key="2">
    <source>
        <dbReference type="Proteomes" id="UP001469553"/>
    </source>
</evidence>
<name>A0ABV0ZBI3_9TELE</name>
<evidence type="ECO:0000313" key="1">
    <source>
        <dbReference type="EMBL" id="MEQ2303321.1"/>
    </source>
</evidence>